<protein>
    <recommendedName>
        <fullName evidence="4">Phage holin family protein</fullName>
    </recommendedName>
</protein>
<dbReference type="PANTHER" id="PTHR37309">
    <property type="entry name" value="SLR0284 PROTEIN"/>
    <property type="match status" value="1"/>
</dbReference>
<dbReference type="PANTHER" id="PTHR37309:SF1">
    <property type="entry name" value="SLR0284 PROTEIN"/>
    <property type="match status" value="1"/>
</dbReference>
<gene>
    <name evidence="2" type="ORF">B4099_0568</name>
</gene>
<comment type="caution">
    <text evidence="2">The sequence shown here is derived from an EMBL/GenBank/DDBJ whole genome shotgun (WGS) entry which is preliminary data.</text>
</comment>
<dbReference type="Pfam" id="PF04020">
    <property type="entry name" value="Phage_holin_4_2"/>
    <property type="match status" value="1"/>
</dbReference>
<proteinExistence type="predicted"/>
<dbReference type="EMBL" id="LQYI01000008">
    <property type="protein sequence ID" value="KYC73299.1"/>
    <property type="molecule type" value="Genomic_DNA"/>
</dbReference>
<accession>A0A150KIS8</accession>
<organism evidence="2 3">
    <name type="scientific">Heyndrickxia coagulans</name>
    <name type="common">Weizmannia coagulans</name>
    <dbReference type="NCBI Taxonomy" id="1398"/>
    <lineage>
        <taxon>Bacteria</taxon>
        <taxon>Bacillati</taxon>
        <taxon>Bacillota</taxon>
        <taxon>Bacilli</taxon>
        <taxon>Bacillales</taxon>
        <taxon>Bacillaceae</taxon>
        <taxon>Heyndrickxia</taxon>
    </lineage>
</organism>
<evidence type="ECO:0000313" key="2">
    <source>
        <dbReference type="EMBL" id="KYC73299.1"/>
    </source>
</evidence>
<feature type="transmembrane region" description="Helical" evidence="1">
    <location>
        <begin position="91"/>
        <end position="109"/>
    </location>
</feature>
<evidence type="ECO:0000256" key="1">
    <source>
        <dbReference type="SAM" id="Phobius"/>
    </source>
</evidence>
<keyword evidence="1" id="KW-0472">Membrane</keyword>
<evidence type="ECO:0000313" key="3">
    <source>
        <dbReference type="Proteomes" id="UP000075304"/>
    </source>
</evidence>
<reference evidence="2 3" key="1">
    <citation type="submission" date="2016-01" db="EMBL/GenBank/DDBJ databases">
        <title>Genome Sequences of Twelve Sporeforming Bacillus Species Isolated from Foods.</title>
        <authorList>
            <person name="Berendsen E.M."/>
            <person name="Wells-Bennik M.H."/>
            <person name="Krawcyk A.O."/>
            <person name="De Jong A."/>
            <person name="Holsappel S."/>
            <person name="Eijlander R.T."/>
            <person name="Kuipers O.P."/>
        </authorList>
    </citation>
    <scope>NUCLEOTIDE SEQUENCE [LARGE SCALE GENOMIC DNA]</scope>
    <source>
        <strain evidence="2 3">B4099</strain>
    </source>
</reference>
<feature type="transmembrane region" description="Helical" evidence="1">
    <location>
        <begin position="5"/>
        <end position="25"/>
    </location>
</feature>
<keyword evidence="1" id="KW-1133">Transmembrane helix</keyword>
<dbReference type="PATRIC" id="fig|1398.25.peg.3412"/>
<dbReference type="InterPro" id="IPR007165">
    <property type="entry name" value="Phage_holin_4_2"/>
</dbReference>
<sequence>MIMRWLLGILINAVLFIALSGYFHGFYVENIGAAVMSSLVLSILNILVRPILILLTLPITILTLGIFLLVINAITLVLTDELMGASFEIDSFGMAFIVAVIMAVVNLILQETVFRK</sequence>
<dbReference type="Proteomes" id="UP000075304">
    <property type="component" value="Unassembled WGS sequence"/>
</dbReference>
<feature type="transmembrane region" description="Helical" evidence="1">
    <location>
        <begin position="55"/>
        <end position="79"/>
    </location>
</feature>
<dbReference type="AlphaFoldDB" id="A0A150KIS8"/>
<keyword evidence="1" id="KW-0812">Transmembrane</keyword>
<feature type="transmembrane region" description="Helical" evidence="1">
    <location>
        <begin position="31"/>
        <end position="48"/>
    </location>
</feature>
<evidence type="ECO:0008006" key="4">
    <source>
        <dbReference type="Google" id="ProtNLM"/>
    </source>
</evidence>
<name>A0A150KIS8_HEYCO</name>